<accession>A0A7W8E262</accession>
<keyword evidence="2" id="KW-1185">Reference proteome</keyword>
<evidence type="ECO:0000313" key="2">
    <source>
        <dbReference type="Proteomes" id="UP000540989"/>
    </source>
</evidence>
<protein>
    <submittedName>
        <fullName evidence="1">Uncharacterized protein</fullName>
    </submittedName>
</protein>
<dbReference type="AlphaFoldDB" id="A0A7W8E262"/>
<name>A0A7W8E262_9BACT</name>
<comment type="caution">
    <text evidence="1">The sequence shown here is derived from an EMBL/GenBank/DDBJ whole genome shotgun (WGS) entry which is preliminary data.</text>
</comment>
<dbReference type="Proteomes" id="UP000540989">
    <property type="component" value="Unassembled WGS sequence"/>
</dbReference>
<organism evidence="1 2">
    <name type="scientific">Granulicella aggregans</name>
    <dbReference type="NCBI Taxonomy" id="474949"/>
    <lineage>
        <taxon>Bacteria</taxon>
        <taxon>Pseudomonadati</taxon>
        <taxon>Acidobacteriota</taxon>
        <taxon>Terriglobia</taxon>
        <taxon>Terriglobales</taxon>
        <taxon>Acidobacteriaceae</taxon>
        <taxon>Granulicella</taxon>
    </lineage>
</organism>
<gene>
    <name evidence="1" type="ORF">HDF16_000831</name>
</gene>
<reference evidence="1 2" key="1">
    <citation type="submission" date="2020-08" db="EMBL/GenBank/DDBJ databases">
        <title>Genomic Encyclopedia of Type Strains, Phase IV (KMG-V): Genome sequencing to study the core and pangenomes of soil and plant-associated prokaryotes.</title>
        <authorList>
            <person name="Whitman W."/>
        </authorList>
    </citation>
    <scope>NUCLEOTIDE SEQUENCE [LARGE SCALE GENOMIC DNA]</scope>
    <source>
        <strain evidence="1 2">M8UP14</strain>
    </source>
</reference>
<evidence type="ECO:0000313" key="1">
    <source>
        <dbReference type="EMBL" id="MBB5056162.1"/>
    </source>
</evidence>
<dbReference type="EMBL" id="JACHIP010000001">
    <property type="protein sequence ID" value="MBB5056162.1"/>
    <property type="molecule type" value="Genomic_DNA"/>
</dbReference>
<proteinExistence type="predicted"/>
<sequence length="65" mass="7465">MERSLSLLSQLEDYAPAIFKIVRSSYKTERFTPFTEFNHGMVSKTENMGHMRDRDYSAVGSSSNL</sequence>